<reference evidence="2 3" key="1">
    <citation type="submission" date="2024-09" db="EMBL/GenBank/DDBJ databases">
        <authorList>
            <person name="Sun Q."/>
            <person name="Mori K."/>
        </authorList>
    </citation>
    <scope>NUCLEOTIDE SEQUENCE [LARGE SCALE GENOMIC DNA]</scope>
    <source>
        <strain evidence="2 3">JCM 15389</strain>
    </source>
</reference>
<evidence type="ECO:0000313" key="3">
    <source>
        <dbReference type="Proteomes" id="UP001589788"/>
    </source>
</evidence>
<accession>A0ABV6C3V1</accession>
<evidence type="ECO:0000313" key="2">
    <source>
        <dbReference type="EMBL" id="MFC0082357.1"/>
    </source>
</evidence>
<dbReference type="EMBL" id="JBHLYQ010000093">
    <property type="protein sequence ID" value="MFC0082357.1"/>
    <property type="molecule type" value="Genomic_DNA"/>
</dbReference>
<evidence type="ECO:0000256" key="1">
    <source>
        <dbReference type="SAM" id="MobiDB-lite"/>
    </source>
</evidence>
<proteinExistence type="predicted"/>
<gene>
    <name evidence="2" type="ORF">ACFFRE_09400</name>
</gene>
<feature type="region of interest" description="Disordered" evidence="1">
    <location>
        <begin position="93"/>
        <end position="112"/>
    </location>
</feature>
<organism evidence="2 3">
    <name type="scientific">Aciditerrimonas ferrireducens</name>
    <dbReference type="NCBI Taxonomy" id="667306"/>
    <lineage>
        <taxon>Bacteria</taxon>
        <taxon>Bacillati</taxon>
        <taxon>Actinomycetota</taxon>
        <taxon>Acidimicrobiia</taxon>
        <taxon>Acidimicrobiales</taxon>
        <taxon>Acidimicrobiaceae</taxon>
        <taxon>Aciditerrimonas</taxon>
    </lineage>
</organism>
<name>A0ABV6C3V1_9ACTN</name>
<comment type="caution">
    <text evidence="2">The sequence shown here is derived from an EMBL/GenBank/DDBJ whole genome shotgun (WGS) entry which is preliminary data.</text>
</comment>
<sequence>MAPAEPVEPVEAAVVVDGDGDGAVAEVAADGAVLEPAWAGAVPDGAVPDGELVAAAGPVSRRVRTGEGAEPRAAVAGGWVAADRGEGARAAWVVPAPDDGFPGREWSSGGGA</sequence>
<keyword evidence="3" id="KW-1185">Reference proteome</keyword>
<protein>
    <submittedName>
        <fullName evidence="2">Uncharacterized protein</fullName>
    </submittedName>
</protein>
<dbReference type="Proteomes" id="UP001589788">
    <property type="component" value="Unassembled WGS sequence"/>
</dbReference>